<reference evidence="2 3" key="1">
    <citation type="submission" date="2016-10" db="EMBL/GenBank/DDBJ databases">
        <title>Genome sequence of the basidiomycete white-rot fungus Trametes pubescens.</title>
        <authorList>
            <person name="Makela M.R."/>
            <person name="Granchi Z."/>
            <person name="Peng M."/>
            <person name="De Vries R.P."/>
            <person name="Grigoriev I."/>
            <person name="Riley R."/>
            <person name="Hilden K."/>
        </authorList>
    </citation>
    <scope>NUCLEOTIDE SEQUENCE [LARGE SCALE GENOMIC DNA]</scope>
    <source>
        <strain evidence="2 3">FBCC735</strain>
    </source>
</reference>
<comment type="caution">
    <text evidence="2">The sequence shown here is derived from an EMBL/GenBank/DDBJ whole genome shotgun (WGS) entry which is preliminary data.</text>
</comment>
<feature type="non-terminal residue" evidence="2">
    <location>
        <position position="1"/>
    </location>
</feature>
<dbReference type="Proteomes" id="UP000184267">
    <property type="component" value="Unassembled WGS sequence"/>
</dbReference>
<protein>
    <submittedName>
        <fullName evidence="2">Uncharacterized protein</fullName>
    </submittedName>
</protein>
<gene>
    <name evidence="2" type="ORF">TRAPUB_8980</name>
</gene>
<proteinExistence type="predicted"/>
<feature type="region of interest" description="Disordered" evidence="1">
    <location>
        <begin position="179"/>
        <end position="210"/>
    </location>
</feature>
<name>A0A1M2W3W8_TRAPU</name>
<evidence type="ECO:0000313" key="2">
    <source>
        <dbReference type="EMBL" id="OJT14480.1"/>
    </source>
</evidence>
<organism evidence="2 3">
    <name type="scientific">Trametes pubescens</name>
    <name type="common">White-rot fungus</name>
    <dbReference type="NCBI Taxonomy" id="154538"/>
    <lineage>
        <taxon>Eukaryota</taxon>
        <taxon>Fungi</taxon>
        <taxon>Dikarya</taxon>
        <taxon>Basidiomycota</taxon>
        <taxon>Agaricomycotina</taxon>
        <taxon>Agaricomycetes</taxon>
        <taxon>Polyporales</taxon>
        <taxon>Polyporaceae</taxon>
        <taxon>Trametes</taxon>
    </lineage>
</organism>
<evidence type="ECO:0000256" key="1">
    <source>
        <dbReference type="SAM" id="MobiDB-lite"/>
    </source>
</evidence>
<dbReference type="AlphaFoldDB" id="A0A1M2W3W8"/>
<dbReference type="OrthoDB" id="3270311at2759"/>
<accession>A0A1M2W3W8</accession>
<feature type="compositionally biased region" description="Acidic residues" evidence="1">
    <location>
        <begin position="313"/>
        <end position="327"/>
    </location>
</feature>
<evidence type="ECO:0000313" key="3">
    <source>
        <dbReference type="Proteomes" id="UP000184267"/>
    </source>
</evidence>
<dbReference type="STRING" id="154538.A0A1M2W3W8"/>
<dbReference type="EMBL" id="MNAD01000286">
    <property type="protein sequence ID" value="OJT14480.1"/>
    <property type="molecule type" value="Genomic_DNA"/>
</dbReference>
<feature type="region of interest" description="Disordered" evidence="1">
    <location>
        <begin position="306"/>
        <end position="327"/>
    </location>
</feature>
<sequence>TLGKHTPAIAPIDKAGASTRILLHDTQAHLEKFTDRVTQLTAGLDSAKRELVMAQKLYQDDHEQVIDKISGLANRCQTELQKSIGSPAQSSDVREVTKDLSHLSSRLESLDKKIDSLSSLNQTQSQALQIIQQQQGQLLAALVPVLPLLQNVPLQIENARDRVKDSILELRQEALARDSMSRAMSSGNGYLSGSRRSRARSSGPSASCLSNDTVHIKHESLVRLARLSHTPRTPITPAPGRDTLVADAEGTSPMRAFSVAAAGGAQVGGMPPPSSVGKPMSLKDRRAMFAAAQQLIWSRGLKREEGKRFIPLNDEDDDDAEDGDSTL</sequence>
<keyword evidence="3" id="KW-1185">Reference proteome</keyword>
<feature type="compositionally biased region" description="Polar residues" evidence="1">
    <location>
        <begin position="182"/>
        <end position="191"/>
    </location>
</feature>